<dbReference type="PANTHER" id="PTHR37828:SF1">
    <property type="entry name" value="YCII-RELATED DOMAIN-CONTAINING PROTEIN"/>
    <property type="match status" value="1"/>
</dbReference>
<dbReference type="Pfam" id="PF03795">
    <property type="entry name" value="YCII"/>
    <property type="match status" value="1"/>
</dbReference>
<evidence type="ECO:0000313" key="3">
    <source>
        <dbReference type="EMBL" id="MDK6274674.1"/>
    </source>
</evidence>
<dbReference type="AlphaFoldDB" id="A0AAP4C5Q0"/>
<dbReference type="Proteomes" id="UP001240483">
    <property type="component" value="Unassembled WGS sequence"/>
</dbReference>
<organism evidence="3 4">
    <name type="scientific">Pseudoglutamicibacter cumminsii</name>
    <dbReference type="NCBI Taxonomy" id="156979"/>
    <lineage>
        <taxon>Bacteria</taxon>
        <taxon>Bacillati</taxon>
        <taxon>Actinomycetota</taxon>
        <taxon>Actinomycetes</taxon>
        <taxon>Micrococcales</taxon>
        <taxon>Micrococcaceae</taxon>
        <taxon>Pseudoglutamicibacter</taxon>
    </lineage>
</organism>
<dbReference type="EMBL" id="JASODW010000002">
    <property type="protein sequence ID" value="MDK6274674.1"/>
    <property type="molecule type" value="Genomic_DNA"/>
</dbReference>
<accession>A0AAP4C5Q0</accession>
<evidence type="ECO:0000256" key="1">
    <source>
        <dbReference type="ARBA" id="ARBA00007689"/>
    </source>
</evidence>
<reference evidence="3" key="1">
    <citation type="submission" date="2023-05" db="EMBL/GenBank/DDBJ databases">
        <title>Cataloging the Phylogenetic Diversity of Human Bladder Bacteria.</title>
        <authorList>
            <person name="Du J."/>
        </authorList>
    </citation>
    <scope>NUCLEOTIDE SEQUENCE</scope>
    <source>
        <strain evidence="3">UMB9978</strain>
    </source>
</reference>
<gene>
    <name evidence="3" type="ORF">QP116_02765</name>
</gene>
<feature type="domain" description="YCII-related" evidence="2">
    <location>
        <begin position="9"/>
        <end position="86"/>
    </location>
</feature>
<sequence>MAIFAVEYTYIDDAELIQKHRPEHRAFLAEQREAGTVLLSGPKVTEPGSALIIVRAETAEEAGRILDADPFNNHGIITHRAIAEWNVVIGEL</sequence>
<evidence type="ECO:0000313" key="4">
    <source>
        <dbReference type="Proteomes" id="UP001240483"/>
    </source>
</evidence>
<dbReference type="SUPFAM" id="SSF54909">
    <property type="entry name" value="Dimeric alpha+beta barrel"/>
    <property type="match status" value="1"/>
</dbReference>
<dbReference type="PANTHER" id="PTHR37828">
    <property type="entry name" value="GSR2449 PROTEIN"/>
    <property type="match status" value="1"/>
</dbReference>
<comment type="similarity">
    <text evidence="1">Belongs to the YciI family.</text>
</comment>
<comment type="caution">
    <text evidence="3">The sequence shown here is derived from an EMBL/GenBank/DDBJ whole genome shotgun (WGS) entry which is preliminary data.</text>
</comment>
<dbReference type="RefSeq" id="WP_285332609.1">
    <property type="nucleotide sequence ID" value="NZ_JASODW010000002.1"/>
</dbReference>
<name>A0AAP4C5Q0_9MICC</name>
<dbReference type="Gene3D" id="3.30.70.1060">
    <property type="entry name" value="Dimeric alpha+beta barrel"/>
    <property type="match status" value="1"/>
</dbReference>
<protein>
    <submittedName>
        <fullName evidence="3">YciI family protein</fullName>
    </submittedName>
</protein>
<dbReference type="InterPro" id="IPR005545">
    <property type="entry name" value="YCII"/>
</dbReference>
<proteinExistence type="inferred from homology"/>
<dbReference type="InterPro" id="IPR011008">
    <property type="entry name" value="Dimeric_a/b-barrel"/>
</dbReference>
<evidence type="ECO:0000259" key="2">
    <source>
        <dbReference type="Pfam" id="PF03795"/>
    </source>
</evidence>